<reference evidence="1 2" key="1">
    <citation type="journal article" date="2022" name="bioRxiv">
        <title>An ancient truncated duplication of the anti-Mullerian hormone receptor type 2 gene is a potential conserved master sex determinant in the Pangasiidae catfish family.</title>
        <authorList>
            <person name="Wen M."/>
            <person name="Pan Q."/>
            <person name="Jouanno E."/>
            <person name="Montfort J."/>
            <person name="Zahm M."/>
            <person name="Cabau C."/>
            <person name="Klopp C."/>
            <person name="Iampietro C."/>
            <person name="Roques C."/>
            <person name="Bouchez O."/>
            <person name="Castinel A."/>
            <person name="Donnadieu C."/>
            <person name="Parrinello H."/>
            <person name="Poncet C."/>
            <person name="Belmonte E."/>
            <person name="Gautier V."/>
            <person name="Avarre J.-C."/>
            <person name="Dugue R."/>
            <person name="Gustiano R."/>
            <person name="Ha T.T.T."/>
            <person name="Campet M."/>
            <person name="Sriphairoj K."/>
            <person name="Ribolli J."/>
            <person name="de Almeida F.L."/>
            <person name="Desvignes T."/>
            <person name="Postlethwait J.H."/>
            <person name="Bucao C.F."/>
            <person name="Robinson-Rechavi M."/>
            <person name="Bobe J."/>
            <person name="Herpin A."/>
            <person name="Guiguen Y."/>
        </authorList>
    </citation>
    <scope>NUCLEOTIDE SEQUENCE [LARGE SCALE GENOMIC DNA]</scope>
    <source>
        <strain evidence="1">YG-Dec2019</strain>
    </source>
</reference>
<keyword evidence="2" id="KW-1185">Reference proteome</keyword>
<evidence type="ECO:0000313" key="2">
    <source>
        <dbReference type="Proteomes" id="UP000829447"/>
    </source>
</evidence>
<evidence type="ECO:0000313" key="1">
    <source>
        <dbReference type="EMBL" id="MCI4377054.1"/>
    </source>
</evidence>
<comment type="caution">
    <text evidence="1">The sequence shown here is derived from an EMBL/GenBank/DDBJ whole genome shotgun (WGS) entry which is preliminary data.</text>
</comment>
<dbReference type="Proteomes" id="UP000829447">
    <property type="component" value="Linkage Group LG4"/>
</dbReference>
<accession>A0ACC5WDE2</accession>
<feature type="non-terminal residue" evidence="1">
    <location>
        <position position="1"/>
    </location>
</feature>
<proteinExistence type="predicted"/>
<protein>
    <submittedName>
        <fullName evidence="1">Uncharacterized protein</fullName>
    </submittedName>
</protein>
<organism evidence="1 2">
    <name type="scientific">Pangasianodon gigas</name>
    <name type="common">Mekong giant catfish</name>
    <name type="synonym">Pangasius gigas</name>
    <dbReference type="NCBI Taxonomy" id="30993"/>
    <lineage>
        <taxon>Eukaryota</taxon>
        <taxon>Metazoa</taxon>
        <taxon>Chordata</taxon>
        <taxon>Craniata</taxon>
        <taxon>Vertebrata</taxon>
        <taxon>Euteleostomi</taxon>
        <taxon>Actinopterygii</taxon>
        <taxon>Neopterygii</taxon>
        <taxon>Teleostei</taxon>
        <taxon>Ostariophysi</taxon>
        <taxon>Siluriformes</taxon>
        <taxon>Pangasiidae</taxon>
        <taxon>Pangasianodon</taxon>
    </lineage>
</organism>
<gene>
    <name evidence="1" type="ORF">PGIGA_G00198990</name>
</gene>
<dbReference type="EMBL" id="CM040457">
    <property type="protein sequence ID" value="MCI4377054.1"/>
    <property type="molecule type" value="Genomic_DNA"/>
</dbReference>
<name>A0ACC5WDE2_PANGG</name>
<sequence>TDLRTPPADPTEVTEQTEDSSPVASSSPNPEKEKSDLSYIPHENPPRDTARTESIFQTTSASDHTEDVDKRDIYVIYAGKQTEIRIFPLEKISYLLQQACDQVQKKPENMCLIFDGEPLDLTKTVSQYPKLRSGKKVQLIRAF</sequence>